<name>A0A1Y0I1V3_9GAMM</name>
<proteinExistence type="predicted"/>
<dbReference type="KEGG" id="ome:OLMES_0080"/>
<sequence length="76" mass="8768">MLSSSLTVNPESLVEVRVDNRNSEGKKMNVSMNGDVIRVQVPVNQQVVAFYYKKVGFEWVKYKRERVLRVVGSELH</sequence>
<dbReference type="EMBL" id="CP021425">
    <property type="protein sequence ID" value="ARU54189.1"/>
    <property type="molecule type" value="Genomic_DNA"/>
</dbReference>
<reference evidence="1 2" key="1">
    <citation type="submission" date="2017-05" db="EMBL/GenBank/DDBJ databases">
        <title>Genomic insights into alkan degradation activity of Oleiphilus messinensis.</title>
        <authorList>
            <person name="Kozyavkin S.A."/>
            <person name="Slesarev A.I."/>
            <person name="Golyshin P.N."/>
            <person name="Korzhenkov A."/>
            <person name="Golyshina O.N."/>
            <person name="Toshchakov S.V."/>
        </authorList>
    </citation>
    <scope>NUCLEOTIDE SEQUENCE [LARGE SCALE GENOMIC DNA]</scope>
    <source>
        <strain evidence="1 2">ME102</strain>
    </source>
</reference>
<dbReference type="AlphaFoldDB" id="A0A1Y0I1V3"/>
<keyword evidence="2" id="KW-1185">Reference proteome</keyword>
<accession>A0A1Y0I1V3</accession>
<gene>
    <name evidence="1" type="ORF">OLMES_0080</name>
</gene>
<organism evidence="1 2">
    <name type="scientific">Oleiphilus messinensis</name>
    <dbReference type="NCBI Taxonomy" id="141451"/>
    <lineage>
        <taxon>Bacteria</taxon>
        <taxon>Pseudomonadati</taxon>
        <taxon>Pseudomonadota</taxon>
        <taxon>Gammaproteobacteria</taxon>
        <taxon>Oceanospirillales</taxon>
        <taxon>Oleiphilaceae</taxon>
        <taxon>Oleiphilus</taxon>
    </lineage>
</organism>
<dbReference type="Proteomes" id="UP000196027">
    <property type="component" value="Chromosome"/>
</dbReference>
<protein>
    <submittedName>
        <fullName evidence="1">Uncharacterized protein</fullName>
    </submittedName>
</protein>
<evidence type="ECO:0000313" key="2">
    <source>
        <dbReference type="Proteomes" id="UP000196027"/>
    </source>
</evidence>
<evidence type="ECO:0000313" key="1">
    <source>
        <dbReference type="EMBL" id="ARU54189.1"/>
    </source>
</evidence>